<dbReference type="EMBL" id="JAPOHD010000020">
    <property type="protein sequence ID" value="MCY1720708.1"/>
    <property type="molecule type" value="Genomic_DNA"/>
</dbReference>
<name>A0A9X3F585_9BACT</name>
<dbReference type="SUPFAM" id="SSF54427">
    <property type="entry name" value="NTF2-like"/>
    <property type="match status" value="1"/>
</dbReference>
<dbReference type="AlphaFoldDB" id="A0A9X3F585"/>
<organism evidence="1 2">
    <name type="scientific">Draconibacterium aestuarii</name>
    <dbReference type="NCBI Taxonomy" id="2998507"/>
    <lineage>
        <taxon>Bacteria</taxon>
        <taxon>Pseudomonadati</taxon>
        <taxon>Bacteroidota</taxon>
        <taxon>Bacteroidia</taxon>
        <taxon>Marinilabiliales</taxon>
        <taxon>Prolixibacteraceae</taxon>
        <taxon>Draconibacterium</taxon>
    </lineage>
</organism>
<dbReference type="InterPro" id="IPR032710">
    <property type="entry name" value="NTF2-like_dom_sf"/>
</dbReference>
<dbReference type="InterPro" id="IPR009959">
    <property type="entry name" value="Cyclase_SnoaL-like"/>
</dbReference>
<dbReference type="Proteomes" id="UP001145087">
    <property type="component" value="Unassembled WGS sequence"/>
</dbReference>
<protein>
    <submittedName>
        <fullName evidence="1">Ester cyclase</fullName>
    </submittedName>
</protein>
<sequence>MLESAELKHQKEQERRNKKLIERYWNGKWNERRMEILDELQSPDVVYHGTSMTMNGLEEYKQGYANYLSESQNSSIEVLDLMAENDKVMSRCRLKYVPKEAGDKEVVVDAFTVFKVEHGKIVEEWEIFDELGMMKQMGAELPT</sequence>
<comment type="caution">
    <text evidence="1">The sequence shown here is derived from an EMBL/GenBank/DDBJ whole genome shotgun (WGS) entry which is preliminary data.</text>
</comment>
<evidence type="ECO:0000313" key="1">
    <source>
        <dbReference type="EMBL" id="MCY1720708.1"/>
    </source>
</evidence>
<evidence type="ECO:0000313" key="2">
    <source>
        <dbReference type="Proteomes" id="UP001145087"/>
    </source>
</evidence>
<keyword evidence="2" id="KW-1185">Reference proteome</keyword>
<proteinExistence type="predicted"/>
<dbReference type="Pfam" id="PF07366">
    <property type="entry name" value="SnoaL"/>
    <property type="match status" value="1"/>
</dbReference>
<dbReference type="GO" id="GO:0030638">
    <property type="term" value="P:polyketide metabolic process"/>
    <property type="evidence" value="ECO:0007669"/>
    <property type="project" value="InterPro"/>
</dbReference>
<gene>
    <name evidence="1" type="ORF">OU798_10160</name>
</gene>
<dbReference type="PANTHER" id="PTHR38436">
    <property type="entry name" value="POLYKETIDE CYCLASE SNOAL-LIKE DOMAIN"/>
    <property type="match status" value="1"/>
</dbReference>
<reference evidence="1" key="1">
    <citation type="submission" date="2022-11" db="EMBL/GenBank/DDBJ databases">
        <title>Marilongibacter aestuarii gen. nov., sp. nov., isolated from tidal flat sediment.</title>
        <authorList>
            <person name="Jiayan W."/>
        </authorList>
    </citation>
    <scope>NUCLEOTIDE SEQUENCE</scope>
    <source>
        <strain evidence="1">Z1-6</strain>
    </source>
</reference>
<dbReference type="PANTHER" id="PTHR38436:SF1">
    <property type="entry name" value="ESTER CYCLASE"/>
    <property type="match status" value="1"/>
</dbReference>
<accession>A0A9X3F585</accession>
<dbReference type="Gene3D" id="3.10.450.50">
    <property type="match status" value="1"/>
</dbReference>
<dbReference type="RefSeq" id="WP_343333041.1">
    <property type="nucleotide sequence ID" value="NZ_JAPOHD010000020.1"/>
</dbReference>